<evidence type="ECO:0000256" key="1">
    <source>
        <dbReference type="ARBA" id="ARBA00011073"/>
    </source>
</evidence>
<dbReference type="Pfam" id="PF05922">
    <property type="entry name" value="Inhibitor_I9"/>
    <property type="match status" value="1"/>
</dbReference>
<feature type="domain" description="Subtilisin-like protease fibronectin type-III" evidence="12">
    <location>
        <begin position="717"/>
        <end position="810"/>
    </location>
</feature>
<dbReference type="Pfam" id="PF04151">
    <property type="entry name" value="PPC"/>
    <property type="match status" value="1"/>
</dbReference>
<feature type="signal peptide" evidence="7">
    <location>
        <begin position="1"/>
        <end position="39"/>
    </location>
</feature>
<comment type="similarity">
    <text evidence="1 6">Belongs to the peptidase S8 family.</text>
</comment>
<evidence type="ECO:0000256" key="2">
    <source>
        <dbReference type="ARBA" id="ARBA00022670"/>
    </source>
</evidence>
<dbReference type="InterPro" id="IPR010259">
    <property type="entry name" value="S8pro/Inhibitor_I9"/>
</dbReference>
<evidence type="ECO:0000259" key="11">
    <source>
        <dbReference type="Pfam" id="PF05922"/>
    </source>
</evidence>
<dbReference type="InterPro" id="IPR015500">
    <property type="entry name" value="Peptidase_S8_subtilisin-rel"/>
</dbReference>
<evidence type="ECO:0000313" key="13">
    <source>
        <dbReference type="EMBL" id="CAA9227865.1"/>
    </source>
</evidence>
<gene>
    <name evidence="13" type="ORF">AVDCRST_MAG83-925</name>
</gene>
<dbReference type="SUPFAM" id="SSF52743">
    <property type="entry name" value="Subtilisin-like"/>
    <property type="match status" value="1"/>
</dbReference>
<dbReference type="Gene3D" id="3.30.70.80">
    <property type="entry name" value="Peptidase S8 propeptide/proteinase inhibitor I9"/>
    <property type="match status" value="1"/>
</dbReference>
<dbReference type="InterPro" id="IPR023828">
    <property type="entry name" value="Peptidase_S8_Ser-AS"/>
</dbReference>
<evidence type="ECO:0000256" key="3">
    <source>
        <dbReference type="ARBA" id="ARBA00022801"/>
    </source>
</evidence>
<dbReference type="InterPro" id="IPR003137">
    <property type="entry name" value="PA_domain"/>
</dbReference>
<evidence type="ECO:0000256" key="5">
    <source>
        <dbReference type="PIRSR" id="PIRSR615500-1"/>
    </source>
</evidence>
<evidence type="ECO:0008006" key="14">
    <source>
        <dbReference type="Google" id="ProtNLM"/>
    </source>
</evidence>
<evidence type="ECO:0000256" key="7">
    <source>
        <dbReference type="SAM" id="SignalP"/>
    </source>
</evidence>
<dbReference type="PROSITE" id="PS51892">
    <property type="entry name" value="SUBTILASE"/>
    <property type="match status" value="1"/>
</dbReference>
<proteinExistence type="inferred from homology"/>
<dbReference type="InterPro" id="IPR036852">
    <property type="entry name" value="Peptidase_S8/S53_dom_sf"/>
</dbReference>
<feature type="active site" description="Charge relay system" evidence="5 6">
    <location>
        <position position="199"/>
    </location>
</feature>
<feature type="active site" description="Charge relay system" evidence="5 6">
    <location>
        <position position="620"/>
    </location>
</feature>
<evidence type="ECO:0000256" key="6">
    <source>
        <dbReference type="PROSITE-ProRule" id="PRU01240"/>
    </source>
</evidence>
<dbReference type="Pfam" id="PF00082">
    <property type="entry name" value="Peptidase_S8"/>
    <property type="match status" value="1"/>
</dbReference>
<evidence type="ECO:0000259" key="12">
    <source>
        <dbReference type="Pfam" id="PF17766"/>
    </source>
</evidence>
<keyword evidence="7" id="KW-0732">Signal</keyword>
<sequence>MIQRGQAGLRSPRLRRVTAIALGVPLLMSSAAVTPAVFAAQVPAQTSTQLSGVSPSNFTDGRYIVVLKEHPLAMYEGGADGIPATKPGKGEKLTKESPNARAYEARLKKSQTDVAAAVNAEVGKSFTTALNGFTSNLTAEQAALLSKNPNVYVVAPDTQNSPDYSSADFLGLTGEDGLWATQLGGAANAGKGTVVGVIDTGYRPENAFLTGPEVKPLQGDPVVGEPYLTPDGKIAMLKADGSTFLGECQTGQDFDGSACNSKVLSARYFADDFLGSVPEKDRSPDELISPIDIDSHGTHTASTAAGNADVEATVDGRSFGKGAGVAPAAAVSVYKICWEDNDPGSGGCYSSSAVEAIEQSILDGVDVLNYSISGNNNSTTDPVALAFLSAASAGIFVSTSAGNSGPTVSTVNHSSPWLTTVAASTFSHELQGTVELSDGSKYRGTSVMNREVPQTAVVLAADAAAAGVSAADAALCKKDSLDAAKVTGKIVVCDRGVVDRVLKSATVEKAGGVGMILVNVVPGSLDLDLHAVPTVHIDGVEVKEKLKANPALTAALVDEDTTGLPTPKDPQIAAFSSRGPSLAVNSDFLKPDITAPGVNVLAGVSPVGTGENFGFLSGTSMAAPQVAGLGALVLAKNPAWSPAAVKSALMTTAGDVLTEEGAANNDVFAVGAGHVNPAAMLSPGLVYDADAAHWNGFLQSLGAPLGLRKPQVVGAKDVNVPSIAVGKLTGKVTVTRTVTATAPGSYTATVDLPGIATKVSPARLDFAAAGESKSFKVTFENKSAALDAFAMGSLTWTEAKGATVTSPIAVRPVTAVMPAAVSFTSAAGTGTGTFNVTAGTTGTVDLSVKGLTKADSTAVELVPGPANGTADASNSVTEVEVPAGTSLARFAVNSADANADFDLFVITPSNGEIAAATASASESVLLNNPAPGTYTIVANLYSSPDNRPTKATVDAVVLGGDEGNLKVSPDPIQFKNGKESTVSLSWTGLEPGSYVGRVFFGDAGSTAVSLEVGANGATTVTPTGSPVLVEDAAGAPAAGGSTLR</sequence>
<name>A0A6J4HLX4_9MICC</name>
<dbReference type="Gene3D" id="3.40.50.200">
    <property type="entry name" value="Peptidase S8/S53 domain"/>
    <property type="match status" value="1"/>
</dbReference>
<keyword evidence="2 6" id="KW-0645">Protease</keyword>
<protein>
    <recommendedName>
        <fullName evidence="14">Serine protease, subtilase family</fullName>
    </recommendedName>
</protein>
<dbReference type="InterPro" id="IPR000209">
    <property type="entry name" value="Peptidase_S8/S53_dom"/>
</dbReference>
<dbReference type="Gene3D" id="3.50.30.30">
    <property type="match status" value="1"/>
</dbReference>
<dbReference type="Pfam" id="PF02225">
    <property type="entry name" value="PA"/>
    <property type="match status" value="1"/>
</dbReference>
<reference evidence="13" key="1">
    <citation type="submission" date="2020-02" db="EMBL/GenBank/DDBJ databases">
        <authorList>
            <person name="Meier V. D."/>
        </authorList>
    </citation>
    <scope>NUCLEOTIDE SEQUENCE</scope>
    <source>
        <strain evidence="13">AVDCRST_MAG83</strain>
    </source>
</reference>
<dbReference type="CDD" id="cd02120">
    <property type="entry name" value="PA_subtilisin_like"/>
    <property type="match status" value="1"/>
</dbReference>
<feature type="domain" description="Peptidase S8/S53" evidence="8">
    <location>
        <begin position="190"/>
        <end position="668"/>
    </location>
</feature>
<keyword evidence="3 6" id="KW-0378">Hydrolase</keyword>
<evidence type="ECO:0000259" key="10">
    <source>
        <dbReference type="Pfam" id="PF04151"/>
    </source>
</evidence>
<dbReference type="GO" id="GO:0004252">
    <property type="term" value="F:serine-type endopeptidase activity"/>
    <property type="evidence" value="ECO:0007669"/>
    <property type="project" value="UniProtKB-UniRule"/>
</dbReference>
<dbReference type="PRINTS" id="PR00723">
    <property type="entry name" value="SUBTILISIN"/>
</dbReference>
<feature type="domain" description="Inhibitor I9" evidence="11">
    <location>
        <begin position="62"/>
        <end position="158"/>
    </location>
</feature>
<dbReference type="InterPro" id="IPR041469">
    <property type="entry name" value="Subtilisin-like_FN3"/>
</dbReference>
<feature type="domain" description="PA" evidence="9">
    <location>
        <begin position="472"/>
        <end position="541"/>
    </location>
</feature>
<evidence type="ECO:0000259" key="8">
    <source>
        <dbReference type="Pfam" id="PF00082"/>
    </source>
</evidence>
<dbReference type="InterPro" id="IPR007280">
    <property type="entry name" value="Peptidase_C_arc/bac"/>
</dbReference>
<accession>A0A6J4HLX4</accession>
<organism evidence="13">
    <name type="scientific">uncultured Arthrobacter sp</name>
    <dbReference type="NCBI Taxonomy" id="114050"/>
    <lineage>
        <taxon>Bacteria</taxon>
        <taxon>Bacillati</taxon>
        <taxon>Actinomycetota</taxon>
        <taxon>Actinomycetes</taxon>
        <taxon>Micrococcales</taxon>
        <taxon>Micrococcaceae</taxon>
        <taxon>Arthrobacter</taxon>
        <taxon>environmental samples</taxon>
    </lineage>
</organism>
<feature type="chain" id="PRO_5026737350" description="Serine protease, subtilase family" evidence="7">
    <location>
        <begin position="40"/>
        <end position="1044"/>
    </location>
</feature>
<dbReference type="PROSITE" id="PS00138">
    <property type="entry name" value="SUBTILASE_SER"/>
    <property type="match status" value="1"/>
</dbReference>
<feature type="domain" description="Peptidase C-terminal archaeal/bacterial" evidence="10">
    <location>
        <begin position="878"/>
        <end position="937"/>
    </location>
</feature>
<dbReference type="Gene3D" id="2.60.40.2310">
    <property type="match status" value="1"/>
</dbReference>
<evidence type="ECO:0000256" key="4">
    <source>
        <dbReference type="ARBA" id="ARBA00022825"/>
    </source>
</evidence>
<dbReference type="Gene3D" id="2.60.120.380">
    <property type="match status" value="1"/>
</dbReference>
<evidence type="ECO:0000259" key="9">
    <source>
        <dbReference type="Pfam" id="PF02225"/>
    </source>
</evidence>
<dbReference type="GO" id="GO:0006508">
    <property type="term" value="P:proteolysis"/>
    <property type="evidence" value="ECO:0007669"/>
    <property type="project" value="UniProtKB-KW"/>
</dbReference>
<dbReference type="InterPro" id="IPR045051">
    <property type="entry name" value="SBT"/>
</dbReference>
<dbReference type="PANTHER" id="PTHR10795">
    <property type="entry name" value="PROPROTEIN CONVERTASE SUBTILISIN/KEXIN"/>
    <property type="match status" value="1"/>
</dbReference>
<dbReference type="AlphaFoldDB" id="A0A6J4HLX4"/>
<dbReference type="EMBL" id="CADCTE010000061">
    <property type="protein sequence ID" value="CAA9227865.1"/>
    <property type="molecule type" value="Genomic_DNA"/>
</dbReference>
<feature type="active site" description="Charge relay system" evidence="5 6">
    <location>
        <position position="296"/>
    </location>
</feature>
<dbReference type="InterPro" id="IPR037045">
    <property type="entry name" value="S8pro/Inhibitor_I9_sf"/>
</dbReference>
<keyword evidence="4 6" id="KW-0720">Serine protease</keyword>
<dbReference type="Pfam" id="PF17766">
    <property type="entry name" value="fn3_6"/>
    <property type="match status" value="1"/>
</dbReference>